<feature type="domain" description="Helicase ATP-binding" evidence="13">
    <location>
        <begin position="44"/>
        <end position="211"/>
    </location>
</feature>
<dbReference type="GO" id="GO:0030894">
    <property type="term" value="C:replisome"/>
    <property type="evidence" value="ECO:0007669"/>
    <property type="project" value="TreeGrafter"/>
</dbReference>
<proteinExistence type="inferred from homology"/>
<dbReference type="InterPro" id="IPR014001">
    <property type="entry name" value="Helicase_ATP-bd"/>
</dbReference>
<dbReference type="SMART" id="SM00490">
    <property type="entry name" value="HELICc"/>
    <property type="match status" value="1"/>
</dbReference>
<dbReference type="EMBL" id="CADCWN010000368">
    <property type="protein sequence ID" value="CAA9589281.1"/>
    <property type="molecule type" value="Genomic_DNA"/>
</dbReference>
<dbReference type="SUPFAM" id="SSF52540">
    <property type="entry name" value="P-loop containing nucleoside triphosphate hydrolases"/>
    <property type="match status" value="1"/>
</dbReference>
<dbReference type="PROSITE" id="PS51194">
    <property type="entry name" value="HELICASE_CTER"/>
    <property type="match status" value="1"/>
</dbReference>
<dbReference type="GO" id="GO:0009378">
    <property type="term" value="F:four-way junction helicase activity"/>
    <property type="evidence" value="ECO:0007669"/>
    <property type="project" value="TreeGrafter"/>
</dbReference>
<evidence type="ECO:0000256" key="3">
    <source>
        <dbReference type="ARBA" id="ARBA00022741"/>
    </source>
</evidence>
<keyword evidence="3" id="KW-0547">Nucleotide-binding</keyword>
<evidence type="ECO:0000256" key="8">
    <source>
        <dbReference type="ARBA" id="ARBA00023235"/>
    </source>
</evidence>
<keyword evidence="4" id="KW-0378">Hydrolase</keyword>
<dbReference type="GO" id="GO:0003677">
    <property type="term" value="F:DNA binding"/>
    <property type="evidence" value="ECO:0007669"/>
    <property type="project" value="UniProtKB-KW"/>
</dbReference>
<dbReference type="InterPro" id="IPR027417">
    <property type="entry name" value="P-loop_NTPase"/>
</dbReference>
<feature type="domain" description="Helicase C-terminal" evidence="14">
    <location>
        <begin position="238"/>
        <end position="384"/>
    </location>
</feature>
<dbReference type="GO" id="GO:0043590">
    <property type="term" value="C:bacterial nucleoid"/>
    <property type="evidence" value="ECO:0007669"/>
    <property type="project" value="TreeGrafter"/>
</dbReference>
<dbReference type="SMART" id="SM00487">
    <property type="entry name" value="DEXDc"/>
    <property type="match status" value="1"/>
</dbReference>
<reference evidence="15" key="1">
    <citation type="submission" date="2020-02" db="EMBL/GenBank/DDBJ databases">
        <authorList>
            <person name="Meier V. D."/>
        </authorList>
    </citation>
    <scope>NUCLEOTIDE SEQUENCE</scope>
    <source>
        <strain evidence="15">AVDCRST_MAG18</strain>
    </source>
</reference>
<keyword evidence="6" id="KW-0067">ATP-binding</keyword>
<keyword evidence="2" id="KW-0479">Metal-binding</keyword>
<keyword evidence="8" id="KW-0413">Isomerase</keyword>
<dbReference type="InterPro" id="IPR002464">
    <property type="entry name" value="DNA/RNA_helicase_DEAH_CS"/>
</dbReference>
<dbReference type="EC" id="5.6.2.4" evidence="10"/>
<dbReference type="GO" id="GO:0005524">
    <property type="term" value="F:ATP binding"/>
    <property type="evidence" value="ECO:0007669"/>
    <property type="project" value="UniProtKB-KW"/>
</dbReference>
<dbReference type="Pfam" id="PF16124">
    <property type="entry name" value="RecQ_Zn_bind"/>
    <property type="match status" value="1"/>
</dbReference>
<dbReference type="Gene3D" id="3.40.50.300">
    <property type="entry name" value="P-loop containing nucleotide triphosphate hydrolases"/>
    <property type="match status" value="2"/>
</dbReference>
<comment type="similarity">
    <text evidence="1">Belongs to the helicase family. RecQ subfamily.</text>
</comment>
<dbReference type="CDD" id="cd17920">
    <property type="entry name" value="DEXHc_RecQ"/>
    <property type="match status" value="1"/>
</dbReference>
<dbReference type="AlphaFoldDB" id="A0A6J4VXK4"/>
<dbReference type="Gene3D" id="1.10.10.10">
    <property type="entry name" value="Winged helix-like DNA-binding domain superfamily/Winged helix DNA-binding domain"/>
    <property type="match status" value="1"/>
</dbReference>
<comment type="catalytic activity">
    <reaction evidence="9">
        <text>Couples ATP hydrolysis with the unwinding of duplex DNA by translocating in the 3'-5' direction.</text>
        <dbReference type="EC" id="5.6.2.4"/>
    </reaction>
</comment>
<dbReference type="InterPro" id="IPR036388">
    <property type="entry name" value="WH-like_DNA-bd_sf"/>
</dbReference>
<name>A0A6J4VXK4_9BACT</name>
<evidence type="ECO:0000256" key="4">
    <source>
        <dbReference type="ARBA" id="ARBA00022801"/>
    </source>
</evidence>
<dbReference type="InterPro" id="IPR011545">
    <property type="entry name" value="DEAD/DEAH_box_helicase_dom"/>
</dbReference>
<keyword evidence="7" id="KW-0238">DNA-binding</keyword>
<dbReference type="GO" id="GO:0046872">
    <property type="term" value="F:metal ion binding"/>
    <property type="evidence" value="ECO:0007669"/>
    <property type="project" value="UniProtKB-KW"/>
</dbReference>
<dbReference type="GO" id="GO:0006281">
    <property type="term" value="P:DNA repair"/>
    <property type="evidence" value="ECO:0007669"/>
    <property type="project" value="TreeGrafter"/>
</dbReference>
<dbReference type="PANTHER" id="PTHR13710:SF105">
    <property type="entry name" value="ATP-DEPENDENT DNA HELICASE Q1"/>
    <property type="match status" value="1"/>
</dbReference>
<dbReference type="PROSITE" id="PS00690">
    <property type="entry name" value="DEAH_ATP_HELICASE"/>
    <property type="match status" value="1"/>
</dbReference>
<gene>
    <name evidence="15" type="ORF">AVDCRST_MAG18-4591</name>
</gene>
<dbReference type="PANTHER" id="PTHR13710">
    <property type="entry name" value="DNA HELICASE RECQ FAMILY MEMBER"/>
    <property type="match status" value="1"/>
</dbReference>
<sequence length="553" mass="60643">MVLVADREYWESIVSRREKECAIVRVARESFGYAAFRPGQEEAIEATLAGRDSLVILPTGAGKSAIYQIAALLLDGPTVVVSPLIALQRDQVESLEGRGEAAEINSTHSPEERATALADAARGKVEFLFLAPEQFANAETRDRLRAARPSLFVVDEAHCVSEWGHDFRPDYLRLGAIIEELGHPTVLALTATASPPVRDEIIARLGLRDARTIVRGFDRPNIAFGVERHETAERQRRALIERVVAAEKPGIVYAATRRDTEEIAATLQQRGVRAAPYHAGLRPPERGETQDSFGRDEIEVVVATVAFGLGIDKPNVRFVFHAAISDAIDSYYQEIGRAGRDGDPARAILFYRQEDLGLRRFFAGGGQVDADQIEQVARAVQDHDQPADPRDLRDETGLSQSKLTTALSRLEEVGAVALGPSGTVTAVDLPDDPTDVAREAAQAQAHHKEFECSRLEMMRGYAELRGCRREYLLNYFGEEYAGPCGRCDNCVAGVVEAEGEQPFPISARVRHRSLGEGLVMRYEGDKIVVLFDEVGYKTLALSIVTGEGLLEAA</sequence>
<dbReference type="InterPro" id="IPR032284">
    <property type="entry name" value="RecQ_Zn-bd"/>
</dbReference>
<evidence type="ECO:0000256" key="10">
    <source>
        <dbReference type="ARBA" id="ARBA00034808"/>
    </source>
</evidence>
<evidence type="ECO:0000256" key="6">
    <source>
        <dbReference type="ARBA" id="ARBA00022840"/>
    </source>
</evidence>
<evidence type="ECO:0000256" key="5">
    <source>
        <dbReference type="ARBA" id="ARBA00022806"/>
    </source>
</evidence>
<evidence type="ECO:0000256" key="1">
    <source>
        <dbReference type="ARBA" id="ARBA00005446"/>
    </source>
</evidence>
<evidence type="ECO:0000256" key="7">
    <source>
        <dbReference type="ARBA" id="ARBA00023125"/>
    </source>
</evidence>
<dbReference type="GO" id="GO:0006310">
    <property type="term" value="P:DNA recombination"/>
    <property type="evidence" value="ECO:0007669"/>
    <property type="project" value="InterPro"/>
</dbReference>
<evidence type="ECO:0000256" key="11">
    <source>
        <dbReference type="ARBA" id="ARBA00044535"/>
    </source>
</evidence>
<accession>A0A6J4VXK4</accession>
<evidence type="ECO:0000313" key="15">
    <source>
        <dbReference type="EMBL" id="CAA9589281.1"/>
    </source>
</evidence>
<organism evidence="15">
    <name type="scientific">uncultured Thermomicrobiales bacterium</name>
    <dbReference type="NCBI Taxonomy" id="1645740"/>
    <lineage>
        <taxon>Bacteria</taxon>
        <taxon>Pseudomonadati</taxon>
        <taxon>Thermomicrobiota</taxon>
        <taxon>Thermomicrobia</taxon>
        <taxon>Thermomicrobiales</taxon>
        <taxon>environmental samples</taxon>
    </lineage>
</organism>
<evidence type="ECO:0000256" key="2">
    <source>
        <dbReference type="ARBA" id="ARBA00022723"/>
    </source>
</evidence>
<dbReference type="GO" id="GO:0043138">
    <property type="term" value="F:3'-5' DNA helicase activity"/>
    <property type="evidence" value="ECO:0007669"/>
    <property type="project" value="UniProtKB-EC"/>
</dbReference>
<dbReference type="Pfam" id="PF00271">
    <property type="entry name" value="Helicase_C"/>
    <property type="match status" value="1"/>
</dbReference>
<protein>
    <recommendedName>
        <fullName evidence="11">ATP-dependent DNA helicase RecQ</fullName>
        <ecNumber evidence="10">5.6.2.4</ecNumber>
    </recommendedName>
    <alternativeName>
        <fullName evidence="12">DNA 3'-5' helicase RecQ</fullName>
    </alternativeName>
</protein>
<evidence type="ECO:0000259" key="14">
    <source>
        <dbReference type="PROSITE" id="PS51194"/>
    </source>
</evidence>
<dbReference type="NCBIfam" id="TIGR00614">
    <property type="entry name" value="recQ_fam"/>
    <property type="match status" value="1"/>
</dbReference>
<evidence type="ECO:0000256" key="9">
    <source>
        <dbReference type="ARBA" id="ARBA00034617"/>
    </source>
</evidence>
<dbReference type="InterPro" id="IPR001650">
    <property type="entry name" value="Helicase_C-like"/>
</dbReference>
<dbReference type="GO" id="GO:0016787">
    <property type="term" value="F:hydrolase activity"/>
    <property type="evidence" value="ECO:0007669"/>
    <property type="project" value="UniProtKB-KW"/>
</dbReference>
<evidence type="ECO:0000256" key="12">
    <source>
        <dbReference type="ARBA" id="ARBA00044550"/>
    </source>
</evidence>
<dbReference type="PROSITE" id="PS51192">
    <property type="entry name" value="HELICASE_ATP_BIND_1"/>
    <property type="match status" value="1"/>
</dbReference>
<dbReference type="GO" id="GO:0005737">
    <property type="term" value="C:cytoplasm"/>
    <property type="evidence" value="ECO:0007669"/>
    <property type="project" value="TreeGrafter"/>
</dbReference>
<evidence type="ECO:0000259" key="13">
    <source>
        <dbReference type="PROSITE" id="PS51192"/>
    </source>
</evidence>
<dbReference type="InterPro" id="IPR004589">
    <property type="entry name" value="DNA_helicase_ATP-dep_RecQ"/>
</dbReference>
<dbReference type="Pfam" id="PF00270">
    <property type="entry name" value="DEAD"/>
    <property type="match status" value="1"/>
</dbReference>
<keyword evidence="5 15" id="KW-0347">Helicase</keyword>